<dbReference type="Proteomes" id="UP000838756">
    <property type="component" value="Unassembled WGS sequence"/>
</dbReference>
<proteinExistence type="predicted"/>
<accession>A0A8S4RXW6</accession>
<reference evidence="2" key="1">
    <citation type="submission" date="2022-03" db="EMBL/GenBank/DDBJ databases">
        <authorList>
            <person name="Lindestad O."/>
        </authorList>
    </citation>
    <scope>NUCLEOTIDE SEQUENCE</scope>
</reference>
<feature type="compositionally biased region" description="Pro residues" evidence="1">
    <location>
        <begin position="81"/>
        <end position="91"/>
    </location>
</feature>
<feature type="region of interest" description="Disordered" evidence="1">
    <location>
        <begin position="78"/>
        <end position="104"/>
    </location>
</feature>
<gene>
    <name evidence="2" type="primary">jg11426</name>
    <name evidence="2" type="ORF">PAEG_LOCUS18934</name>
</gene>
<protein>
    <submittedName>
        <fullName evidence="2">Jg11426 protein</fullName>
    </submittedName>
</protein>
<evidence type="ECO:0000313" key="3">
    <source>
        <dbReference type="Proteomes" id="UP000838756"/>
    </source>
</evidence>
<dbReference type="OrthoDB" id="377733at2759"/>
<sequence>MGLSTVNKRFPGKPYEVIQKGVDRGSIPLLRIDSVTFGCPRRGGSLTETARLLQNVRSVFGRRSATRVNMELELSRKCARPTPPHLAPPRPGRTQTAHQLLARL</sequence>
<dbReference type="EMBL" id="CAKXAJ010025675">
    <property type="protein sequence ID" value="CAH2242694.1"/>
    <property type="molecule type" value="Genomic_DNA"/>
</dbReference>
<keyword evidence="3" id="KW-1185">Reference proteome</keyword>
<dbReference type="AlphaFoldDB" id="A0A8S4RXW6"/>
<evidence type="ECO:0000256" key="1">
    <source>
        <dbReference type="SAM" id="MobiDB-lite"/>
    </source>
</evidence>
<evidence type="ECO:0000313" key="2">
    <source>
        <dbReference type="EMBL" id="CAH2242694.1"/>
    </source>
</evidence>
<name>A0A8S4RXW6_9NEOP</name>
<comment type="caution">
    <text evidence="2">The sequence shown here is derived from an EMBL/GenBank/DDBJ whole genome shotgun (WGS) entry which is preliminary data.</text>
</comment>
<organism evidence="2 3">
    <name type="scientific">Pararge aegeria aegeria</name>
    <dbReference type="NCBI Taxonomy" id="348720"/>
    <lineage>
        <taxon>Eukaryota</taxon>
        <taxon>Metazoa</taxon>
        <taxon>Ecdysozoa</taxon>
        <taxon>Arthropoda</taxon>
        <taxon>Hexapoda</taxon>
        <taxon>Insecta</taxon>
        <taxon>Pterygota</taxon>
        <taxon>Neoptera</taxon>
        <taxon>Endopterygota</taxon>
        <taxon>Lepidoptera</taxon>
        <taxon>Glossata</taxon>
        <taxon>Ditrysia</taxon>
        <taxon>Papilionoidea</taxon>
        <taxon>Nymphalidae</taxon>
        <taxon>Satyrinae</taxon>
        <taxon>Satyrini</taxon>
        <taxon>Parargina</taxon>
        <taxon>Pararge</taxon>
    </lineage>
</organism>